<dbReference type="RefSeq" id="XP_070858437.1">
    <property type="nucleotide sequence ID" value="XM_071000870.1"/>
</dbReference>
<feature type="compositionally biased region" description="Basic and acidic residues" evidence="1">
    <location>
        <begin position="58"/>
        <end position="94"/>
    </location>
</feature>
<evidence type="ECO:0000313" key="2">
    <source>
        <dbReference type="EMBL" id="KAL2887257.1"/>
    </source>
</evidence>
<dbReference type="EMBL" id="JABSNW010000005">
    <property type="protein sequence ID" value="KAL2887257.1"/>
    <property type="molecule type" value="Genomic_DNA"/>
</dbReference>
<protein>
    <submittedName>
        <fullName evidence="2">Uncharacterized protein</fullName>
    </submittedName>
</protein>
<name>A0ABR4MG48_9PEZI</name>
<feature type="compositionally biased region" description="Low complexity" evidence="1">
    <location>
        <begin position="41"/>
        <end position="53"/>
    </location>
</feature>
<evidence type="ECO:0000256" key="1">
    <source>
        <dbReference type="SAM" id="MobiDB-lite"/>
    </source>
</evidence>
<feature type="region of interest" description="Disordered" evidence="1">
    <location>
        <begin position="1"/>
        <end position="94"/>
    </location>
</feature>
<gene>
    <name evidence="2" type="ORF">HOO65_050378</name>
</gene>
<keyword evidence="3" id="KW-1185">Reference proteome</keyword>
<accession>A0ABR4MG48</accession>
<comment type="caution">
    <text evidence="2">The sequence shown here is derived from an EMBL/GenBank/DDBJ whole genome shotgun (WGS) entry which is preliminary data.</text>
</comment>
<dbReference type="Proteomes" id="UP001610728">
    <property type="component" value="Unassembled WGS sequence"/>
</dbReference>
<evidence type="ECO:0000313" key="3">
    <source>
        <dbReference type="Proteomes" id="UP001610728"/>
    </source>
</evidence>
<reference evidence="2 3" key="1">
    <citation type="submission" date="2020-05" db="EMBL/GenBank/DDBJ databases">
        <title>Ceratocystis lukuohia genome.</title>
        <authorList>
            <person name="Harrington T.C."/>
            <person name="Kim K."/>
            <person name="Mayers C.G."/>
        </authorList>
    </citation>
    <scope>NUCLEOTIDE SEQUENCE [LARGE SCALE GENOMIC DNA]</scope>
    <source>
        <strain evidence="2 3">C4212</strain>
    </source>
</reference>
<dbReference type="GeneID" id="98118990"/>
<sequence>MEWEVAPGSAPPDLTQENETDDGHPDASIETEVEMTDANDTVVPVEEPVTSPVQNGAKETRDKANKPHEGRAMEKETPEEATKPREGRATEKERNIALARRGIAAEMRQFELRANATLWLVETIPETG</sequence>
<proteinExistence type="predicted"/>
<organism evidence="2 3">
    <name type="scientific">Ceratocystis lukuohia</name>
    <dbReference type="NCBI Taxonomy" id="2019550"/>
    <lineage>
        <taxon>Eukaryota</taxon>
        <taxon>Fungi</taxon>
        <taxon>Dikarya</taxon>
        <taxon>Ascomycota</taxon>
        <taxon>Pezizomycotina</taxon>
        <taxon>Sordariomycetes</taxon>
        <taxon>Hypocreomycetidae</taxon>
        <taxon>Microascales</taxon>
        <taxon>Ceratocystidaceae</taxon>
        <taxon>Ceratocystis</taxon>
    </lineage>
</organism>